<dbReference type="SUPFAM" id="SSF53474">
    <property type="entry name" value="alpha/beta-Hydrolases"/>
    <property type="match status" value="1"/>
</dbReference>
<evidence type="ECO:0000256" key="7">
    <source>
        <dbReference type="ARBA" id="ARBA00023157"/>
    </source>
</evidence>
<organism evidence="8 9">
    <name type="scientific">Comamonas testosteroni</name>
    <name type="common">Pseudomonas testosteroni</name>
    <dbReference type="NCBI Taxonomy" id="285"/>
    <lineage>
        <taxon>Bacteria</taxon>
        <taxon>Pseudomonadati</taxon>
        <taxon>Pseudomonadota</taxon>
        <taxon>Betaproteobacteria</taxon>
        <taxon>Burkholderiales</taxon>
        <taxon>Comamonadaceae</taxon>
        <taxon>Comamonas</taxon>
    </lineage>
</organism>
<dbReference type="PANTHER" id="PTHR33938:SF15">
    <property type="entry name" value="FERULOYL ESTERASE B-RELATED"/>
    <property type="match status" value="1"/>
</dbReference>
<keyword evidence="2" id="KW-0719">Serine esterase</keyword>
<dbReference type="GO" id="GO:0046872">
    <property type="term" value="F:metal ion binding"/>
    <property type="evidence" value="ECO:0007669"/>
    <property type="project" value="UniProtKB-KW"/>
</dbReference>
<dbReference type="PANTHER" id="PTHR33938">
    <property type="entry name" value="FERULOYL ESTERASE B-RELATED"/>
    <property type="match status" value="1"/>
</dbReference>
<dbReference type="InterPro" id="IPR011118">
    <property type="entry name" value="Tannase/feruloyl_esterase"/>
</dbReference>
<keyword evidence="6" id="KW-0106">Calcium</keyword>
<keyword evidence="5" id="KW-0378">Hydrolase</keyword>
<dbReference type="AlphaFoldDB" id="A0A096H1C8"/>
<evidence type="ECO:0000256" key="6">
    <source>
        <dbReference type="ARBA" id="ARBA00022837"/>
    </source>
</evidence>
<reference evidence="8 9" key="1">
    <citation type="submission" date="2013-09" db="EMBL/GenBank/DDBJ databases">
        <title>High correlation between genotypes and phenotypes of environmental bacteria Comamonas testosteroni strains.</title>
        <authorList>
            <person name="Liu L."/>
            <person name="Zhu W."/>
            <person name="Xia X."/>
            <person name="Xu B."/>
            <person name="Luo M."/>
            <person name="Wang G."/>
        </authorList>
    </citation>
    <scope>NUCLEOTIDE SEQUENCE [LARGE SCALE GENOMIC DNA]</scope>
    <source>
        <strain evidence="8 9">JL40</strain>
    </source>
</reference>
<evidence type="ECO:0000256" key="4">
    <source>
        <dbReference type="ARBA" id="ARBA00022729"/>
    </source>
</evidence>
<evidence type="ECO:0000256" key="3">
    <source>
        <dbReference type="ARBA" id="ARBA00022723"/>
    </source>
</evidence>
<evidence type="ECO:0000313" key="9">
    <source>
        <dbReference type="Proteomes" id="UP000029553"/>
    </source>
</evidence>
<accession>A0A096H1C8</accession>
<comment type="caution">
    <text evidence="8">The sequence shown here is derived from an EMBL/GenBank/DDBJ whole genome shotgun (WGS) entry which is preliminary data.</text>
</comment>
<keyword evidence="3" id="KW-0479">Metal-binding</keyword>
<comment type="similarity">
    <text evidence="1">Belongs to the tannase family.</text>
</comment>
<evidence type="ECO:0000313" key="8">
    <source>
        <dbReference type="EMBL" id="KGH31230.1"/>
    </source>
</evidence>
<evidence type="ECO:0000256" key="5">
    <source>
        <dbReference type="ARBA" id="ARBA00022801"/>
    </source>
</evidence>
<sequence>MGSISLAASVLLAGCGGDDSSSGFTTPLVVKDAAKTCAALQSTQIDAARIAEPTQGAVVTKATYRAAVSAAPNAAGTAMVAATPDYCELLIDIRPVDTTAPLIKSQVNLPVSWNGKSVQMGGGGLNGTLVTGLGPGRADGPETPLPLTRGYMTLGTDSGHQVSADVDAGAFALNDEALTNYAYAAYKKTRDVGVQLSERFYGHRALKAYYIGGSEGGREGMLMAQRYPADFDGIVVIDPVIRLMGLWQFQLSMGQVQSQPGAWLGGKVQLLHDTVRKACDAIDGIEDQVVSNYKACRPLAEAAIASLRCSSGNDEGNSCFSDAQLATLRWTYGGQRYPFTLANQLQSYPGYLYGSEAVDGAFERWVTGTVAPGTNPDAVGGGRSYSVGGSLVRYFVTKDAKYNPLDFKAEDHKARLQQLSQWMDMTDPDLSAFHARGGKLIMRENLSDKGNSPQTGIDYYDSVVAKMGQEKVDQFFMAYAVPGLPHTSAGLPAGSANAPTYGTPGAIDFIGLLDDWVEKDKRPANDLLLTSRKPLPPFDLVSSKPMCRFGSYPHYIGSTPQGGALATNYACRPM</sequence>
<keyword evidence="7" id="KW-1015">Disulfide bond</keyword>
<gene>
    <name evidence="8" type="ORF">P353_06945</name>
</gene>
<evidence type="ECO:0000256" key="1">
    <source>
        <dbReference type="ARBA" id="ARBA00006249"/>
    </source>
</evidence>
<dbReference type="EMBL" id="AWOR01000026">
    <property type="protein sequence ID" value="KGH31230.1"/>
    <property type="molecule type" value="Genomic_DNA"/>
</dbReference>
<proteinExistence type="inferred from homology"/>
<protein>
    <submittedName>
        <fullName evidence="8">Tannase and feruloyl esterase</fullName>
    </submittedName>
</protein>
<dbReference type="Proteomes" id="UP000029553">
    <property type="component" value="Unassembled WGS sequence"/>
</dbReference>
<dbReference type="InterPro" id="IPR029058">
    <property type="entry name" value="AB_hydrolase_fold"/>
</dbReference>
<dbReference type="Pfam" id="PF07519">
    <property type="entry name" value="Tannase"/>
    <property type="match status" value="1"/>
</dbReference>
<dbReference type="GO" id="GO:0052689">
    <property type="term" value="F:carboxylic ester hydrolase activity"/>
    <property type="evidence" value="ECO:0007669"/>
    <property type="project" value="UniProtKB-KW"/>
</dbReference>
<name>A0A096H1C8_COMTE</name>
<evidence type="ECO:0000256" key="2">
    <source>
        <dbReference type="ARBA" id="ARBA00022487"/>
    </source>
</evidence>
<dbReference type="Gene3D" id="3.40.50.1820">
    <property type="entry name" value="alpha/beta hydrolase"/>
    <property type="match status" value="1"/>
</dbReference>
<keyword evidence="4" id="KW-0732">Signal</keyword>